<dbReference type="Gene3D" id="1.10.287.550">
    <property type="entry name" value="Helix hairpin bin"/>
    <property type="match status" value="1"/>
</dbReference>
<evidence type="ECO:0000256" key="3">
    <source>
        <dbReference type="PIRSR" id="PIRSR600917-52"/>
    </source>
</evidence>
<dbReference type="GO" id="GO:0004065">
    <property type="term" value="F:arylsulfatase activity"/>
    <property type="evidence" value="ECO:0007669"/>
    <property type="project" value="TreeGrafter"/>
</dbReference>
<evidence type="ECO:0000313" key="8">
    <source>
        <dbReference type="Proteomes" id="UP000749559"/>
    </source>
</evidence>
<dbReference type="OrthoDB" id="103349at2759"/>
<dbReference type="Pfam" id="PF14707">
    <property type="entry name" value="Sulfatase_C"/>
    <property type="match status" value="1"/>
</dbReference>
<organism evidence="7 8">
    <name type="scientific">Owenia fusiformis</name>
    <name type="common">Polychaete worm</name>
    <dbReference type="NCBI Taxonomy" id="6347"/>
    <lineage>
        <taxon>Eukaryota</taxon>
        <taxon>Metazoa</taxon>
        <taxon>Spiralia</taxon>
        <taxon>Lophotrochozoa</taxon>
        <taxon>Annelida</taxon>
        <taxon>Polychaeta</taxon>
        <taxon>Sedentaria</taxon>
        <taxon>Canalipalpata</taxon>
        <taxon>Sabellida</taxon>
        <taxon>Oweniida</taxon>
        <taxon>Oweniidae</taxon>
        <taxon>Owenia</taxon>
    </lineage>
</organism>
<comment type="cofactor">
    <cofactor evidence="1">
        <name>Ca(2+)</name>
        <dbReference type="ChEBI" id="CHEBI:29108"/>
    </cofactor>
</comment>
<dbReference type="Pfam" id="PF00884">
    <property type="entry name" value="Sulfatase"/>
    <property type="match status" value="1"/>
</dbReference>
<keyword evidence="4" id="KW-0812">Transmembrane</keyword>
<dbReference type="Gene3D" id="3.40.720.10">
    <property type="entry name" value="Alkaline Phosphatase, subunit A"/>
    <property type="match status" value="1"/>
</dbReference>
<dbReference type="AlphaFoldDB" id="A0A8S4PGU0"/>
<evidence type="ECO:0000256" key="5">
    <source>
        <dbReference type="SAM" id="SignalP"/>
    </source>
</evidence>
<keyword evidence="5" id="KW-0732">Signal</keyword>
<dbReference type="SUPFAM" id="SSF53649">
    <property type="entry name" value="Alkaline phosphatase-like"/>
    <property type="match status" value="1"/>
</dbReference>
<feature type="chain" id="PRO_5035775157" description="Sulfatase N-terminal domain-containing protein" evidence="5">
    <location>
        <begin position="23"/>
        <end position="575"/>
    </location>
</feature>
<keyword evidence="4" id="KW-0472">Membrane</keyword>
<proteinExistence type="inferred from homology"/>
<comment type="PTM">
    <text evidence="3">The conversion to 3-oxoalanine (also known as C-formylglycine, FGly), of a serine or cysteine residue in prokaryotes and of a cysteine residue in eukaryotes, is critical for catalytic activity.</text>
</comment>
<dbReference type="InterPro" id="IPR050738">
    <property type="entry name" value="Sulfatase"/>
</dbReference>
<dbReference type="EMBL" id="CAIIXF020000008">
    <property type="protein sequence ID" value="CAH1792650.1"/>
    <property type="molecule type" value="Genomic_DNA"/>
</dbReference>
<feature type="domain" description="Sulfatase N-terminal" evidence="6">
    <location>
        <begin position="31"/>
        <end position="420"/>
    </location>
</feature>
<feature type="modified residue" description="3-oxoalanine (Ser)" evidence="3">
    <location>
        <position position="78"/>
    </location>
</feature>
<name>A0A8S4PGU0_OWEFU</name>
<accession>A0A8S4PGU0</accession>
<dbReference type="Gene3D" id="3.30.1120.10">
    <property type="match status" value="1"/>
</dbReference>
<evidence type="ECO:0000313" key="7">
    <source>
        <dbReference type="EMBL" id="CAH1792650.1"/>
    </source>
</evidence>
<dbReference type="InterPro" id="IPR017850">
    <property type="entry name" value="Alkaline_phosphatase_core_sf"/>
</dbReference>
<feature type="signal peptide" evidence="5">
    <location>
        <begin position="1"/>
        <end position="22"/>
    </location>
</feature>
<feature type="transmembrane region" description="Helical" evidence="4">
    <location>
        <begin position="217"/>
        <end position="236"/>
    </location>
</feature>
<keyword evidence="4" id="KW-1133">Transmembrane helix</keyword>
<keyword evidence="8" id="KW-1185">Reference proteome</keyword>
<gene>
    <name evidence="7" type="ORF">OFUS_LOCUS17593</name>
</gene>
<evidence type="ECO:0000256" key="4">
    <source>
        <dbReference type="SAM" id="Phobius"/>
    </source>
</evidence>
<sequence length="575" mass="65033">MAANIFVITIFFGIFFIYSVHGIEGAENKPPNILLIIADNLGHDDIGSFGNADAKTPNLDQLSNEGMKFTRMYSQPSSTSSRAAILTGILPARMMLSQGWSGFSDFISPAQNSGIHPSEHTIASLLHTKQYHNAFIGKWHLGYGPHGGFLPLENSYQSFYGIPLTHTDACSANPQSYTNDGYLFVLWLANWGISWTVLIVFLTTFRFFGLVSGKKMVIFIAVMVTVLGVVRLWFMITIANPMSCILMRNDQIIEQPYKEENMTLRFTQEAIEVVRKHSTLKDHPLFLTVSYIAPTIPCFTSKFFKGKTKSCYSDSVSELDWNIGQILDSMKKYKLDENLLVVFTSANGHITHHGYPYKPVSKKIMGFKQKTSKFRGGMGTELEGGLRVPTIIKWTGKIPENTQIEIQTTTMDIFPTIVKIVNPNRLKAIKRSRKIDGKSLLPLFEDPSISEHHNHIFHYCDSQVVGTITYEHLKISMFTGIDGLTCTGEHNNPPLIYNITADPREEHPLPPETYDELAFIITRDIFNHQASIDKDRFSFLDTIPWPWYFPCANFPYCSKTIDGDEEFSDLNLEQL</sequence>
<dbReference type="InterPro" id="IPR000917">
    <property type="entry name" value="Sulfatase_N"/>
</dbReference>
<evidence type="ECO:0000256" key="1">
    <source>
        <dbReference type="ARBA" id="ARBA00001913"/>
    </source>
</evidence>
<reference evidence="7" key="1">
    <citation type="submission" date="2022-03" db="EMBL/GenBank/DDBJ databases">
        <authorList>
            <person name="Martin C."/>
        </authorList>
    </citation>
    <scope>NUCLEOTIDE SEQUENCE</scope>
</reference>
<dbReference type="PANTHER" id="PTHR42693:SF33">
    <property type="entry name" value="ARYLSULFATASE"/>
    <property type="match status" value="1"/>
</dbReference>
<evidence type="ECO:0000256" key="2">
    <source>
        <dbReference type="ARBA" id="ARBA00008779"/>
    </source>
</evidence>
<comment type="similarity">
    <text evidence="2">Belongs to the sulfatase family.</text>
</comment>
<dbReference type="Proteomes" id="UP000749559">
    <property type="component" value="Unassembled WGS sequence"/>
</dbReference>
<evidence type="ECO:0000259" key="6">
    <source>
        <dbReference type="Pfam" id="PF00884"/>
    </source>
</evidence>
<feature type="transmembrane region" description="Helical" evidence="4">
    <location>
        <begin position="181"/>
        <end position="205"/>
    </location>
</feature>
<protein>
    <recommendedName>
        <fullName evidence="6">Sulfatase N-terminal domain-containing protein</fullName>
    </recommendedName>
</protein>
<dbReference type="PANTHER" id="PTHR42693">
    <property type="entry name" value="ARYLSULFATASE FAMILY MEMBER"/>
    <property type="match status" value="1"/>
</dbReference>
<comment type="caution">
    <text evidence="7">The sequence shown here is derived from an EMBL/GenBank/DDBJ whole genome shotgun (WGS) entry which is preliminary data.</text>
</comment>